<sequence>MQPAGSYFHRVSNHPLLPYTTGDVLERTFRAKGSNVAIVSCHQNITKTYAEFKRDVDQLAAGLVSLKLGIQSKIAIIASNTYEWVVTQFAAAKAGLVLVNINTAFQVTELEYCLILGECVAVIYAEKFVRQDYYKMLLEMAPEIKDVKPGELKSLRVMGRKLTDLQLRSHIETWQDHLECPLVTPTACTVAFGIEEWVGCRGSWQLQQTIEESPIALL</sequence>
<comment type="caution">
    <text evidence="1">The sequence shown here is derived from an EMBL/GenBank/DDBJ whole genome shotgun (WGS) entry which is preliminary data.</text>
</comment>
<organism evidence="1 2">
    <name type="scientific">Ixodes persulcatus</name>
    <name type="common">Taiga tick</name>
    <dbReference type="NCBI Taxonomy" id="34615"/>
    <lineage>
        <taxon>Eukaryota</taxon>
        <taxon>Metazoa</taxon>
        <taxon>Ecdysozoa</taxon>
        <taxon>Arthropoda</taxon>
        <taxon>Chelicerata</taxon>
        <taxon>Arachnida</taxon>
        <taxon>Acari</taxon>
        <taxon>Parasitiformes</taxon>
        <taxon>Ixodida</taxon>
        <taxon>Ixodoidea</taxon>
        <taxon>Ixodidae</taxon>
        <taxon>Ixodinae</taxon>
        <taxon>Ixodes</taxon>
    </lineage>
</organism>
<proteinExistence type="predicted"/>
<evidence type="ECO:0000313" key="1">
    <source>
        <dbReference type="EMBL" id="KAG0414566.1"/>
    </source>
</evidence>
<reference evidence="1 2" key="1">
    <citation type="journal article" date="2020" name="Cell">
        <title>Large-Scale Comparative Analyses of Tick Genomes Elucidate Their Genetic Diversity and Vector Capacities.</title>
        <authorList>
            <consortium name="Tick Genome and Microbiome Consortium (TIGMIC)"/>
            <person name="Jia N."/>
            <person name="Wang J."/>
            <person name="Shi W."/>
            <person name="Du L."/>
            <person name="Sun Y."/>
            <person name="Zhan W."/>
            <person name="Jiang J.F."/>
            <person name="Wang Q."/>
            <person name="Zhang B."/>
            <person name="Ji P."/>
            <person name="Bell-Sakyi L."/>
            <person name="Cui X.M."/>
            <person name="Yuan T.T."/>
            <person name="Jiang B.G."/>
            <person name="Yang W.F."/>
            <person name="Lam T.T."/>
            <person name="Chang Q.C."/>
            <person name="Ding S.J."/>
            <person name="Wang X.J."/>
            <person name="Zhu J.G."/>
            <person name="Ruan X.D."/>
            <person name="Zhao L."/>
            <person name="Wei J.T."/>
            <person name="Ye R.Z."/>
            <person name="Que T.C."/>
            <person name="Du C.H."/>
            <person name="Zhou Y.H."/>
            <person name="Cheng J.X."/>
            <person name="Dai P.F."/>
            <person name="Guo W.B."/>
            <person name="Han X.H."/>
            <person name="Huang E.J."/>
            <person name="Li L.F."/>
            <person name="Wei W."/>
            <person name="Gao Y.C."/>
            <person name="Liu J.Z."/>
            <person name="Shao H.Z."/>
            <person name="Wang X."/>
            <person name="Wang C.C."/>
            <person name="Yang T.C."/>
            <person name="Huo Q.B."/>
            <person name="Li W."/>
            <person name="Chen H.Y."/>
            <person name="Chen S.E."/>
            <person name="Zhou L.G."/>
            <person name="Ni X.B."/>
            <person name="Tian J.H."/>
            <person name="Sheng Y."/>
            <person name="Liu T."/>
            <person name="Pan Y.S."/>
            <person name="Xia L.Y."/>
            <person name="Li J."/>
            <person name="Zhao F."/>
            <person name="Cao W.C."/>
        </authorList>
    </citation>
    <scope>NUCLEOTIDE SEQUENCE [LARGE SCALE GENOMIC DNA]</scope>
    <source>
        <strain evidence="1">Iper-2018</strain>
    </source>
</reference>
<protein>
    <submittedName>
        <fullName evidence="1">Uncharacterized protein</fullName>
    </submittedName>
</protein>
<name>A0AC60P598_IXOPE</name>
<keyword evidence="2" id="KW-1185">Reference proteome</keyword>
<evidence type="ECO:0000313" key="2">
    <source>
        <dbReference type="Proteomes" id="UP000805193"/>
    </source>
</evidence>
<accession>A0AC60P598</accession>
<dbReference type="EMBL" id="JABSTQ010011167">
    <property type="protein sequence ID" value="KAG0414566.1"/>
    <property type="molecule type" value="Genomic_DNA"/>
</dbReference>
<dbReference type="Proteomes" id="UP000805193">
    <property type="component" value="Unassembled WGS sequence"/>
</dbReference>
<gene>
    <name evidence="1" type="ORF">HPB47_008262</name>
</gene>